<proteinExistence type="predicted"/>
<dbReference type="Proteomes" id="UP001159427">
    <property type="component" value="Unassembled WGS sequence"/>
</dbReference>
<feature type="non-terminal residue" evidence="1">
    <location>
        <position position="93"/>
    </location>
</feature>
<accession>A0ABN8SK76</accession>
<keyword evidence="2" id="KW-1185">Reference proteome</keyword>
<protein>
    <submittedName>
        <fullName evidence="1">Uncharacterized protein</fullName>
    </submittedName>
</protein>
<gene>
    <name evidence="1" type="ORF">PEVE_00020687</name>
</gene>
<organism evidence="1 2">
    <name type="scientific">Porites evermanni</name>
    <dbReference type="NCBI Taxonomy" id="104178"/>
    <lineage>
        <taxon>Eukaryota</taxon>
        <taxon>Metazoa</taxon>
        <taxon>Cnidaria</taxon>
        <taxon>Anthozoa</taxon>
        <taxon>Hexacorallia</taxon>
        <taxon>Scleractinia</taxon>
        <taxon>Fungiina</taxon>
        <taxon>Poritidae</taxon>
        <taxon>Porites</taxon>
    </lineage>
</organism>
<dbReference type="EMBL" id="CALNXI010002776">
    <property type="protein sequence ID" value="CAH3190651.1"/>
    <property type="molecule type" value="Genomic_DNA"/>
</dbReference>
<evidence type="ECO:0000313" key="1">
    <source>
        <dbReference type="EMBL" id="CAH3190651.1"/>
    </source>
</evidence>
<evidence type="ECO:0000313" key="2">
    <source>
        <dbReference type="Proteomes" id="UP001159427"/>
    </source>
</evidence>
<name>A0ABN8SK76_9CNID</name>
<reference evidence="1 2" key="1">
    <citation type="submission" date="2022-05" db="EMBL/GenBank/DDBJ databases">
        <authorList>
            <consortium name="Genoscope - CEA"/>
            <person name="William W."/>
        </authorList>
    </citation>
    <scope>NUCLEOTIDE SEQUENCE [LARGE SCALE GENOMIC DNA]</scope>
</reference>
<sequence length="93" mass="10920">MQLKKLQYLQNTAARIVTQTRKFDHITPVLFDLHRLPVSCRIQLLDQRRSITKTYGDKAFSVCAHKLWNSLPLDLRKSPSLTGFKKELKTYLF</sequence>
<comment type="caution">
    <text evidence="1">The sequence shown here is derived from an EMBL/GenBank/DDBJ whole genome shotgun (WGS) entry which is preliminary data.</text>
</comment>